<evidence type="ECO:0000313" key="1">
    <source>
        <dbReference type="EMBL" id="KAA6308422.1"/>
    </source>
</evidence>
<dbReference type="Gene3D" id="3.20.20.150">
    <property type="entry name" value="Divalent-metal-dependent TIM barrel enzymes"/>
    <property type="match status" value="1"/>
</dbReference>
<protein>
    <submittedName>
        <fullName evidence="1">L-rhamnose isomerase</fullName>
        <ecNumber evidence="1">5.3.1.14</ecNumber>
    </submittedName>
</protein>
<dbReference type="GO" id="GO:0008740">
    <property type="term" value="F:L-rhamnose isomerase activity"/>
    <property type="evidence" value="ECO:0007669"/>
    <property type="project" value="UniProtKB-EC"/>
</dbReference>
<dbReference type="Pfam" id="PF06134">
    <property type="entry name" value="RhaA"/>
    <property type="match status" value="1"/>
</dbReference>
<dbReference type="AlphaFoldDB" id="A0A5J4PGM3"/>
<keyword evidence="1" id="KW-0413">Isomerase</keyword>
<dbReference type="EMBL" id="SNRY01008496">
    <property type="protein sequence ID" value="KAA6308422.1"/>
    <property type="molecule type" value="Genomic_DNA"/>
</dbReference>
<reference evidence="1" key="1">
    <citation type="submission" date="2019-03" db="EMBL/GenBank/DDBJ databases">
        <title>Single cell metagenomics reveals metabolic interactions within the superorganism composed of flagellate Streblomastix strix and complex community of Bacteroidetes bacteria on its surface.</title>
        <authorList>
            <person name="Treitli S.C."/>
            <person name="Kolisko M."/>
            <person name="Husnik F."/>
            <person name="Keeling P."/>
            <person name="Hampl V."/>
        </authorList>
    </citation>
    <scope>NUCLEOTIDE SEQUENCE</scope>
    <source>
        <strain evidence="1">STM</strain>
    </source>
</reference>
<dbReference type="EMBL" id="SNRY01000676">
    <property type="protein sequence ID" value="KAA6337703.1"/>
    <property type="molecule type" value="Genomic_DNA"/>
</dbReference>
<gene>
    <name evidence="2" type="ORF">EZS27_014223</name>
    <name evidence="1" type="ORF">EZS27_039908</name>
</gene>
<feature type="non-terminal residue" evidence="1">
    <location>
        <position position="1"/>
    </location>
</feature>
<dbReference type="GO" id="GO:0030145">
    <property type="term" value="F:manganese ion binding"/>
    <property type="evidence" value="ECO:0007669"/>
    <property type="project" value="InterPro"/>
</dbReference>
<dbReference type="InterPro" id="IPR009308">
    <property type="entry name" value="Rhamnose_isomerase"/>
</dbReference>
<name>A0A5J4PGM3_9ZZZZ</name>
<evidence type="ECO:0000313" key="2">
    <source>
        <dbReference type="EMBL" id="KAA6337703.1"/>
    </source>
</evidence>
<organism evidence="1">
    <name type="scientific">termite gut metagenome</name>
    <dbReference type="NCBI Taxonomy" id="433724"/>
    <lineage>
        <taxon>unclassified sequences</taxon>
        <taxon>metagenomes</taxon>
        <taxon>organismal metagenomes</taxon>
    </lineage>
</organism>
<accession>A0A5J4PGM3</accession>
<proteinExistence type="predicted"/>
<sequence>ALPWNAVWDMICLNNDVPVGEEFITEIQKYENEVTFKR</sequence>
<comment type="caution">
    <text evidence="1">The sequence shown here is derived from an EMBL/GenBank/DDBJ whole genome shotgun (WGS) entry which is preliminary data.</text>
</comment>
<dbReference type="EC" id="5.3.1.14" evidence="1"/>